<dbReference type="Proteomes" id="UP000005824">
    <property type="component" value="Unassembled WGS sequence"/>
</dbReference>
<dbReference type="SUPFAM" id="SSF46626">
    <property type="entry name" value="Cytochrome c"/>
    <property type="match status" value="1"/>
</dbReference>
<evidence type="ECO:0000256" key="1">
    <source>
        <dbReference type="ARBA" id="ARBA00022617"/>
    </source>
</evidence>
<dbReference type="InterPro" id="IPR011429">
    <property type="entry name" value="Cyt_c_Planctomycete-type"/>
</dbReference>
<dbReference type="Pfam" id="PF07583">
    <property type="entry name" value="PSCyt2"/>
    <property type="match status" value="1"/>
</dbReference>
<evidence type="ECO:0000313" key="8">
    <source>
        <dbReference type="Proteomes" id="UP000005824"/>
    </source>
</evidence>
<evidence type="ECO:0000256" key="4">
    <source>
        <dbReference type="PROSITE-ProRule" id="PRU00433"/>
    </source>
</evidence>
<dbReference type="GO" id="GO:0046872">
    <property type="term" value="F:metal ion binding"/>
    <property type="evidence" value="ECO:0007669"/>
    <property type="project" value="UniProtKB-KW"/>
</dbReference>
<dbReference type="PANTHER" id="PTHR35889">
    <property type="entry name" value="CYCLOINULO-OLIGOSACCHARIDE FRUCTANOTRANSFERASE-RELATED"/>
    <property type="match status" value="1"/>
</dbReference>
<evidence type="ECO:0000313" key="7">
    <source>
        <dbReference type="EMBL" id="EDY20241.1"/>
    </source>
</evidence>
<organism evidence="7 8">
    <name type="scientific">Chthoniobacter flavus Ellin428</name>
    <dbReference type="NCBI Taxonomy" id="497964"/>
    <lineage>
        <taxon>Bacteria</taxon>
        <taxon>Pseudomonadati</taxon>
        <taxon>Verrucomicrobiota</taxon>
        <taxon>Spartobacteria</taxon>
        <taxon>Chthoniobacterales</taxon>
        <taxon>Chthoniobacteraceae</taxon>
        <taxon>Chthoniobacter</taxon>
    </lineage>
</organism>
<dbReference type="eggNOG" id="COG2010">
    <property type="taxonomic scope" value="Bacteria"/>
</dbReference>
<dbReference type="STRING" id="497964.CfE428DRAFT_2165"/>
<evidence type="ECO:0000256" key="2">
    <source>
        <dbReference type="ARBA" id="ARBA00022723"/>
    </source>
</evidence>
<comment type="caution">
    <text evidence="7">The sequence shown here is derived from an EMBL/GenBank/DDBJ whole genome shotgun (WGS) entry which is preliminary data.</text>
</comment>
<feature type="domain" description="Cytochrome c" evidence="6">
    <location>
        <begin position="27"/>
        <end position="125"/>
    </location>
</feature>
<feature type="region of interest" description="Disordered" evidence="5">
    <location>
        <begin position="697"/>
        <end position="718"/>
    </location>
</feature>
<dbReference type="InterPro" id="IPR022655">
    <property type="entry name" value="DUF1553"/>
</dbReference>
<keyword evidence="1 4" id="KW-0349">Heme</keyword>
<evidence type="ECO:0000256" key="3">
    <source>
        <dbReference type="ARBA" id="ARBA00023004"/>
    </source>
</evidence>
<keyword evidence="3 4" id="KW-0408">Iron</keyword>
<dbReference type="InterPro" id="IPR009056">
    <property type="entry name" value="Cyt_c-like_dom"/>
</dbReference>
<dbReference type="EMBL" id="ABVL01000005">
    <property type="protein sequence ID" value="EDY20241.1"/>
    <property type="molecule type" value="Genomic_DNA"/>
</dbReference>
<sequence length="1017" mass="112801">MIFDLIRHPRLGLIPIATVSLMLAYDGRAADNVDFVRDVYPLLQRSCFECHGAQKHKGGLRLDEREAAFQGGDSGDTIVKGKPDDSELVHRISLPKGDHDVMPNRGEKLTAPEIEKIRTWIAAGAPWPDGVKPAKHWSYVAPVLPAVPQVPDPGANPIDAFVRARLITEKLQPAPSAEPHVLARRLYLDLIGLPPKPEEVEAFVRECAGEKDNETIGQSDKEKVARTNVSLSQSPIVSLSFPNTQKAVEHLADRLLASPQFGEKWARQWLDVARYADSHGFQRDDLVDLWPYRDWVIRAFNADMPFDEFTIEQLAGDLLPNATEQQHVATGFNRCTMCNVEAGTDPEENRVNQVIDRVNTLGMAWLGTTLECTQCHDHKYDPFKQRDYYGLFAFFNTTELEADRKNPKVPGSIQFLGPYMKVSDPPEEAESNQLTREIADTKAQLAKKTAKLTAVSTPATKTAGTEEHVLTPTDFESTGGANHKVLDDGSVLLVGDPPNTDTYTVTVRTPLKNIVGFKLEALTDPALPGMGPGRGDPLRSNFVLNTFAVTAAAADHETDAKPVKLTEARADFSQTGWDVNGAIDENGKTGWAIAPQFHRPHWATFRAAEPLANDNGTVLTFRLVQEFGTARTIGRLRLSAITGSYPAAPQPPKDDPELRRLNARLADLEKQQKALPALRTLVMNETTTQRVNAIFRRGDFRNPGDPVEPGTPEVLHPYREEGPRNRLALARWLVSRDNPLVARVIANRLWAEIFGEGIVSTPEDFGIKGEPPSHPKLLDWLAVEFMDHGWSQKKLLRLIVTSATYRQSSRETPELRERDPHNHLLARGPRFRLSAEAVRDNALAIAGLLDLKQFGPPIRPPQPDGLWAKVGGQKYDYIVSPGDEQYRRGIYVVIKRASPYPSFVNFDATSRPACRVKRTRSNTPLQALTLLNDPVYVQAAQAFAREIGADRDSGPNDVNTKLEHAFRMAVARAPEPGEREILHKLYDSELAATGKPGEAWFSVASAILNLDETITKD</sequence>
<dbReference type="InterPro" id="IPR011444">
    <property type="entry name" value="DUF1549"/>
</dbReference>
<dbReference type="Pfam" id="PF07635">
    <property type="entry name" value="PSCyt1"/>
    <property type="match status" value="1"/>
</dbReference>
<accession>B4CZS7</accession>
<keyword evidence="2 4" id="KW-0479">Metal-binding</keyword>
<dbReference type="GO" id="GO:0009055">
    <property type="term" value="F:electron transfer activity"/>
    <property type="evidence" value="ECO:0007669"/>
    <property type="project" value="InterPro"/>
</dbReference>
<dbReference type="Pfam" id="PF07587">
    <property type="entry name" value="PSD1"/>
    <property type="match status" value="1"/>
</dbReference>
<name>B4CZS7_9BACT</name>
<dbReference type="PANTHER" id="PTHR35889:SF3">
    <property type="entry name" value="F-BOX DOMAIN-CONTAINING PROTEIN"/>
    <property type="match status" value="1"/>
</dbReference>
<evidence type="ECO:0000256" key="5">
    <source>
        <dbReference type="SAM" id="MobiDB-lite"/>
    </source>
</evidence>
<keyword evidence="8" id="KW-1185">Reference proteome</keyword>
<evidence type="ECO:0000259" key="6">
    <source>
        <dbReference type="PROSITE" id="PS51007"/>
    </source>
</evidence>
<proteinExistence type="predicted"/>
<protein>
    <recommendedName>
        <fullName evidence="6">Cytochrome c domain-containing protein</fullName>
    </recommendedName>
</protein>
<gene>
    <name evidence="7" type="ORF">CfE428DRAFT_2165</name>
</gene>
<dbReference type="RefSeq" id="WP_006979490.1">
    <property type="nucleotide sequence ID" value="NZ_ABVL01000005.1"/>
</dbReference>
<dbReference type="InParanoid" id="B4CZS7"/>
<dbReference type="AlphaFoldDB" id="B4CZS7"/>
<reference evidence="7 8" key="1">
    <citation type="journal article" date="2011" name="J. Bacteriol.">
        <title>Genome sequence of Chthoniobacter flavus Ellin428, an aerobic heterotrophic soil bacterium.</title>
        <authorList>
            <person name="Kant R."/>
            <person name="van Passel M.W."/>
            <person name="Palva A."/>
            <person name="Lucas S."/>
            <person name="Lapidus A."/>
            <person name="Glavina Del Rio T."/>
            <person name="Dalin E."/>
            <person name="Tice H."/>
            <person name="Bruce D."/>
            <person name="Goodwin L."/>
            <person name="Pitluck S."/>
            <person name="Larimer F.W."/>
            <person name="Land M.L."/>
            <person name="Hauser L."/>
            <person name="Sangwan P."/>
            <person name="de Vos W.M."/>
            <person name="Janssen P.H."/>
            <person name="Smidt H."/>
        </authorList>
    </citation>
    <scope>NUCLEOTIDE SEQUENCE [LARGE SCALE GENOMIC DNA]</scope>
    <source>
        <strain evidence="7 8">Ellin428</strain>
    </source>
</reference>
<dbReference type="PROSITE" id="PS51007">
    <property type="entry name" value="CYTC"/>
    <property type="match status" value="1"/>
</dbReference>
<dbReference type="GO" id="GO:0020037">
    <property type="term" value="F:heme binding"/>
    <property type="evidence" value="ECO:0007669"/>
    <property type="project" value="InterPro"/>
</dbReference>
<dbReference type="InterPro" id="IPR036909">
    <property type="entry name" value="Cyt_c-like_dom_sf"/>
</dbReference>